<name>A0ABX4XL68_9LIST</name>
<keyword evidence="3" id="KW-1185">Reference proteome</keyword>
<dbReference type="PANTHER" id="PTHR39639">
    <property type="entry name" value="CHROMOSOME 16, WHOLE GENOME SHOTGUN SEQUENCE"/>
    <property type="match status" value="1"/>
</dbReference>
<reference evidence="2 3" key="1">
    <citation type="submission" date="2016-11" db="EMBL/GenBank/DDBJ databases">
        <title>Whole Genome Sequence of Listeria newyorkensis.</title>
        <authorList>
            <person name="Frink S."/>
            <person name="Morales C."/>
            <person name="Kiang D."/>
        </authorList>
    </citation>
    <scope>NUCLEOTIDE SEQUENCE [LARGE SCALE GENOMIC DNA]</scope>
    <source>
        <strain evidence="2 3">F1604011-044</strain>
    </source>
</reference>
<dbReference type="RefSeq" id="WP_103034979.1">
    <property type="nucleotide sequence ID" value="NZ_MPDH01000014.1"/>
</dbReference>
<evidence type="ECO:0000259" key="1">
    <source>
        <dbReference type="Pfam" id="PF03235"/>
    </source>
</evidence>
<proteinExistence type="predicted"/>
<accession>A0ABX4XL68</accession>
<dbReference type="InterPro" id="IPR004919">
    <property type="entry name" value="GmrSD_N"/>
</dbReference>
<feature type="domain" description="GmrSD restriction endonucleases N-terminal" evidence="1">
    <location>
        <begin position="26"/>
        <end position="156"/>
    </location>
</feature>
<evidence type="ECO:0000313" key="3">
    <source>
        <dbReference type="Proteomes" id="UP000236500"/>
    </source>
</evidence>
<gene>
    <name evidence="2" type="ORF">BMT55_11720</name>
</gene>
<dbReference type="Pfam" id="PF03235">
    <property type="entry name" value="GmrSD_N"/>
    <property type="match status" value="1"/>
</dbReference>
<sequence length="332" mass="38560">MEKKARPWRIKQVQGMYEKKGTLSFDHPIQRKGSQWGGYQKSLFIHSIASDFPIPPFYTTKIDDIYFVLDGKQRMTTAFDFINDMFKLHDDIPLIDGFDARGMFFSELPEELRETLQFQNLLVYELEEATDDEIEDIFYRLNNGTTLTSIQKTKARMGGKMASKFEEVLSHSFLSNVVKLTPAQVRKEDDLKLVVQSMMIREDWYEGVKSFGVAEVCRYAEGLQDNSATDRCLVRLKETFDYGLLAIEPKQKALLKPIHVPMLVRTMWYAIDQGIEIDQFRSWFLDFSERFQQEDMTYKEYCDSGSTSASKVKGRVKTMETDFKQFVQGGLA</sequence>
<dbReference type="Proteomes" id="UP000236500">
    <property type="component" value="Unassembled WGS sequence"/>
</dbReference>
<comment type="caution">
    <text evidence="2">The sequence shown here is derived from an EMBL/GenBank/DDBJ whole genome shotgun (WGS) entry which is preliminary data.</text>
</comment>
<organism evidence="2 3">
    <name type="scientific">Listeria newyorkensis</name>
    <dbReference type="NCBI Taxonomy" id="1497681"/>
    <lineage>
        <taxon>Bacteria</taxon>
        <taxon>Bacillati</taxon>
        <taxon>Bacillota</taxon>
        <taxon>Bacilli</taxon>
        <taxon>Bacillales</taxon>
        <taxon>Listeriaceae</taxon>
        <taxon>Listeria</taxon>
    </lineage>
</organism>
<evidence type="ECO:0000313" key="2">
    <source>
        <dbReference type="EMBL" id="PNP90639.1"/>
    </source>
</evidence>
<dbReference type="PANTHER" id="PTHR39639:SF1">
    <property type="entry name" value="DUF262 DOMAIN-CONTAINING PROTEIN"/>
    <property type="match status" value="1"/>
</dbReference>
<dbReference type="EMBL" id="MPDH01000014">
    <property type="protein sequence ID" value="PNP90639.1"/>
    <property type="molecule type" value="Genomic_DNA"/>
</dbReference>
<protein>
    <recommendedName>
        <fullName evidence="1">GmrSD restriction endonucleases N-terminal domain-containing protein</fullName>
    </recommendedName>
</protein>